<sequence length="89" mass="9602">MRAGLCGSRMCVREPCLPAIQAPRRIRQTEVMLSQANQLPHKPVPTSTPASTCAYLRRGLRCSSSVRIGTGCSGGSIKPSATPRSWSQF</sequence>
<reference evidence="1 2" key="1">
    <citation type="submission" date="2019-09" db="EMBL/GenBank/DDBJ databases">
        <title>The draft genomes of Allium pathogen Pseudomonas sp.</title>
        <authorList>
            <person name="Fujikawa T."/>
            <person name="Sawada H."/>
        </authorList>
    </citation>
    <scope>NUCLEOTIDE SEQUENCE [LARGE SCALE GENOMIC DNA]</scope>
    <source>
        <strain evidence="1 2">MAFF 730085</strain>
    </source>
</reference>
<evidence type="ECO:0000313" key="1">
    <source>
        <dbReference type="EMBL" id="MPQ85074.1"/>
    </source>
</evidence>
<dbReference type="EMBL" id="VUBA01000087">
    <property type="protein sequence ID" value="MPQ85074.1"/>
    <property type="molecule type" value="Genomic_DNA"/>
</dbReference>
<proteinExistence type="predicted"/>
<protein>
    <submittedName>
        <fullName evidence="1">Uncharacterized protein</fullName>
    </submittedName>
</protein>
<dbReference type="Proteomes" id="UP000325438">
    <property type="component" value="Unassembled WGS sequence"/>
</dbReference>
<gene>
    <name evidence="1" type="ORF">F0170_14445</name>
</gene>
<name>A0A5N7JUK6_9PSED</name>
<accession>A0A5N7JUK6</accession>
<organism evidence="1 2">
    <name type="scientific">Pseudomonas kitaguniensis</name>
    <dbReference type="NCBI Taxonomy" id="2607908"/>
    <lineage>
        <taxon>Bacteria</taxon>
        <taxon>Pseudomonadati</taxon>
        <taxon>Pseudomonadota</taxon>
        <taxon>Gammaproteobacteria</taxon>
        <taxon>Pseudomonadales</taxon>
        <taxon>Pseudomonadaceae</taxon>
        <taxon>Pseudomonas</taxon>
    </lineage>
</organism>
<dbReference type="AlphaFoldDB" id="A0A5N7JUK6"/>
<evidence type="ECO:0000313" key="2">
    <source>
        <dbReference type="Proteomes" id="UP000325438"/>
    </source>
</evidence>
<comment type="caution">
    <text evidence="1">The sequence shown here is derived from an EMBL/GenBank/DDBJ whole genome shotgun (WGS) entry which is preliminary data.</text>
</comment>